<evidence type="ECO:0000313" key="2">
    <source>
        <dbReference type="Proteomes" id="UP001208690"/>
    </source>
</evidence>
<name>A0ABT3BM94_9RHOB</name>
<protein>
    <submittedName>
        <fullName evidence="1">Uncharacterized protein</fullName>
    </submittedName>
</protein>
<comment type="caution">
    <text evidence="1">The sequence shown here is derived from an EMBL/GenBank/DDBJ whole genome shotgun (WGS) entry which is preliminary data.</text>
</comment>
<gene>
    <name evidence="1" type="ORF">MUB52_23520</name>
</gene>
<sequence>MTPWYENCKNSFAHAPKSTALAFLSALLLQHPAAGSDEDVCTLFHSETDMVSQTLYMHQEDVSHELVFPLVYFEDVWDRRDDQIHEAQLFSVMINDFSPIYRPDTAELLKTRPAPFMTFVIHDLVELDRLVEIVLSGAAPHAKHGLSGFQRVPTEVGLYRLEPLGEQTMYRDVFVNFDEKDAVQGVISCRQPGDVLNPSCNHDFRTADIDVRVNYAREYLPEWSAIQGKISRFLSCATGKPDVRTKK</sequence>
<accession>A0ABT3BM94</accession>
<dbReference type="RefSeq" id="WP_263846612.1">
    <property type="nucleotide sequence ID" value="NZ_JALIEB010000045.1"/>
</dbReference>
<keyword evidence="2" id="KW-1185">Reference proteome</keyword>
<evidence type="ECO:0000313" key="1">
    <source>
        <dbReference type="EMBL" id="MCV3274409.1"/>
    </source>
</evidence>
<reference evidence="1 2" key="1">
    <citation type="submission" date="2022-04" db="EMBL/GenBank/DDBJ databases">
        <title>Roseobacter sp. WL0113 is a bacterium isolated from neritic sediment.</title>
        <authorList>
            <person name="Wang L."/>
            <person name="He W."/>
            <person name="Zhang D.-F."/>
        </authorList>
    </citation>
    <scope>NUCLEOTIDE SEQUENCE [LARGE SCALE GENOMIC DNA]</scope>
    <source>
        <strain evidence="1 2">WL0113</strain>
    </source>
</reference>
<proteinExistence type="predicted"/>
<dbReference type="EMBL" id="JALIEB010000045">
    <property type="protein sequence ID" value="MCV3274409.1"/>
    <property type="molecule type" value="Genomic_DNA"/>
</dbReference>
<organism evidence="1 2">
    <name type="scientific">Roseobacter sinensis</name>
    <dbReference type="NCBI Taxonomy" id="2931391"/>
    <lineage>
        <taxon>Bacteria</taxon>
        <taxon>Pseudomonadati</taxon>
        <taxon>Pseudomonadota</taxon>
        <taxon>Alphaproteobacteria</taxon>
        <taxon>Rhodobacterales</taxon>
        <taxon>Roseobacteraceae</taxon>
        <taxon>Roseobacter</taxon>
    </lineage>
</organism>
<dbReference type="Proteomes" id="UP001208690">
    <property type="component" value="Unassembled WGS sequence"/>
</dbReference>